<comment type="caution">
    <text evidence="2">The sequence shown here is derived from an EMBL/GenBank/DDBJ whole genome shotgun (WGS) entry which is preliminary data.</text>
</comment>
<dbReference type="Gene3D" id="3.40.50.300">
    <property type="entry name" value="P-loop containing nucleotide triphosphate hydrolases"/>
    <property type="match status" value="1"/>
</dbReference>
<evidence type="ECO:0000313" key="3">
    <source>
        <dbReference type="Proteomes" id="UP000214610"/>
    </source>
</evidence>
<dbReference type="PANTHER" id="PTHR40396:SF1">
    <property type="entry name" value="ATPASE AAA-TYPE CORE DOMAIN-CONTAINING PROTEIN"/>
    <property type="match status" value="1"/>
</dbReference>
<dbReference type="InterPro" id="IPR027417">
    <property type="entry name" value="P-loop_NTPase"/>
</dbReference>
<dbReference type="InterPro" id="IPR003959">
    <property type="entry name" value="ATPase_AAA_core"/>
</dbReference>
<dbReference type="EMBL" id="NHMP01000001">
    <property type="protein sequence ID" value="OXE51153.1"/>
    <property type="molecule type" value="Genomic_DNA"/>
</dbReference>
<dbReference type="SUPFAM" id="SSF52540">
    <property type="entry name" value="P-loop containing nucleoside triphosphate hydrolases"/>
    <property type="match status" value="1"/>
</dbReference>
<keyword evidence="2" id="KW-0067">ATP-binding</keyword>
<accession>A0A227KRN0</accession>
<evidence type="ECO:0000259" key="1">
    <source>
        <dbReference type="Pfam" id="PF13304"/>
    </source>
</evidence>
<dbReference type="RefSeq" id="WP_066591263.1">
    <property type="nucleotide sequence ID" value="NZ_CAMVZA010000083.1"/>
</dbReference>
<gene>
    <name evidence="2" type="ORF">ADH67_02345</name>
</gene>
<feature type="domain" description="ATPase AAA-type core" evidence="1">
    <location>
        <begin position="46"/>
        <end position="368"/>
    </location>
</feature>
<keyword evidence="2" id="KW-0547">Nucleotide-binding</keyword>
<protein>
    <submittedName>
        <fullName evidence="2">ATP-binding protein</fullName>
    </submittedName>
</protein>
<dbReference type="Pfam" id="PF13304">
    <property type="entry name" value="AAA_21"/>
    <property type="match status" value="1"/>
</dbReference>
<reference evidence="3" key="1">
    <citation type="submission" date="2017-05" db="EMBL/GenBank/DDBJ databases">
        <title>Improved OligoMM genomes.</title>
        <authorList>
            <person name="Garzetti D."/>
        </authorList>
    </citation>
    <scope>NUCLEOTIDE SEQUENCE [LARGE SCALE GENOMIC DNA]</scope>
    <source>
        <strain evidence="3">YL45</strain>
    </source>
</reference>
<dbReference type="GO" id="GO:0016887">
    <property type="term" value="F:ATP hydrolysis activity"/>
    <property type="evidence" value="ECO:0007669"/>
    <property type="project" value="InterPro"/>
</dbReference>
<sequence length="469" mass="53482">MLIAISIKNWKSFKNQVSFTMEAGREKNHSETVVKLKKFRLNLLPIAAIFGPNASGKSNFVKAFSFLQNLIVDPNRVFLSTEPFGFRLDPETKNQPTELGVDLWLNDSVYSYSLVLNKQKILNERLSFKNTSSEKILFQREGAELTPGKLLKKEVSTDSIKFITPFLQKNYTALSLLGEAKIKKILPVYNWFRDSLRIITPDSISITKFEKNAEDDLSDLGTGICSIKATPFSEELPEDIRRLSSDLPSGSVLNVRDPRLGALRISREDENRGIKVEKLMAVHKNTQGDEELFSFTDESDGSLRLFDLKPAFDKLNSANETLTYVIDELDRSLHTKLTSHLIARYTEECNEDSRKQLIFTTHDVQLIDQGLFRRDELWICERAEDGSSELYAITDFKDLRVDKDIQKSYLQGIMGGLPRLLASRAEHNENFLEPVFPKTISCSLISFTNLREVEQTPCQTPIKFFLSEL</sequence>
<dbReference type="GeneID" id="78363362"/>
<dbReference type="GO" id="GO:0005524">
    <property type="term" value="F:ATP binding"/>
    <property type="evidence" value="ECO:0007669"/>
    <property type="project" value="UniProtKB-KW"/>
</dbReference>
<dbReference type="AlphaFoldDB" id="A0A227KRN0"/>
<dbReference type="PANTHER" id="PTHR40396">
    <property type="entry name" value="ATPASE-LIKE PROTEIN"/>
    <property type="match status" value="1"/>
</dbReference>
<keyword evidence="3" id="KW-1185">Reference proteome</keyword>
<name>A0A227KRN0_9BURK</name>
<evidence type="ECO:0000313" key="2">
    <source>
        <dbReference type="EMBL" id="OXE51153.1"/>
    </source>
</evidence>
<proteinExistence type="predicted"/>
<organism evidence="2 3">
    <name type="scientific">Turicimonas muris</name>
    <dbReference type="NCBI Taxonomy" id="1796652"/>
    <lineage>
        <taxon>Bacteria</taxon>
        <taxon>Pseudomonadati</taxon>
        <taxon>Pseudomonadota</taxon>
        <taxon>Betaproteobacteria</taxon>
        <taxon>Burkholderiales</taxon>
        <taxon>Sutterellaceae</taxon>
        <taxon>Turicimonas</taxon>
    </lineage>
</organism>
<dbReference type="Proteomes" id="UP000214610">
    <property type="component" value="Unassembled WGS sequence"/>
</dbReference>